<evidence type="ECO:0000256" key="1">
    <source>
        <dbReference type="SAM" id="MobiDB-lite"/>
    </source>
</evidence>
<protein>
    <recommendedName>
        <fullName evidence="4">Chitin-binding type-4 domain-containing protein</fullName>
    </recommendedName>
</protein>
<gene>
    <name evidence="6" type="primary">8234791</name>
    <name evidence="5" type="ORF">Phum_PHUM564580</name>
</gene>
<dbReference type="InterPro" id="IPR004302">
    <property type="entry name" value="Cellulose/chitin-bd_N"/>
</dbReference>
<dbReference type="HOGENOM" id="CLU_059621_0_0_1"/>
<feature type="compositionally biased region" description="Basic and acidic residues" evidence="1">
    <location>
        <begin position="340"/>
        <end position="349"/>
    </location>
</feature>
<dbReference type="OMA" id="MGSKINI"/>
<evidence type="ECO:0000313" key="6">
    <source>
        <dbReference type="EnsemblMetazoa" id="PHUM564580-PA"/>
    </source>
</evidence>
<evidence type="ECO:0000313" key="7">
    <source>
        <dbReference type="Proteomes" id="UP000009046"/>
    </source>
</evidence>
<dbReference type="EMBL" id="DS235862">
    <property type="protein sequence ID" value="EEB19272.1"/>
    <property type="molecule type" value="Genomic_DNA"/>
</dbReference>
<feature type="transmembrane region" description="Helical" evidence="2">
    <location>
        <begin position="266"/>
        <end position="292"/>
    </location>
</feature>
<feature type="signal peptide" evidence="3">
    <location>
        <begin position="1"/>
        <end position="22"/>
    </location>
</feature>
<dbReference type="RefSeq" id="XP_002432010.1">
    <property type="nucleotide sequence ID" value="XM_002431965.1"/>
</dbReference>
<dbReference type="GeneID" id="8234791"/>
<dbReference type="InParanoid" id="E0W0W6"/>
<evidence type="ECO:0000259" key="4">
    <source>
        <dbReference type="Pfam" id="PF03067"/>
    </source>
</evidence>
<dbReference type="CTD" id="8234791"/>
<dbReference type="Proteomes" id="UP000009046">
    <property type="component" value="Unassembled WGS sequence"/>
</dbReference>
<name>E0W0W6_PEDHC</name>
<organism>
    <name type="scientific">Pediculus humanus subsp. corporis</name>
    <name type="common">Body louse</name>
    <dbReference type="NCBI Taxonomy" id="121224"/>
    <lineage>
        <taxon>Eukaryota</taxon>
        <taxon>Metazoa</taxon>
        <taxon>Ecdysozoa</taxon>
        <taxon>Arthropoda</taxon>
        <taxon>Hexapoda</taxon>
        <taxon>Insecta</taxon>
        <taxon>Pterygota</taxon>
        <taxon>Neoptera</taxon>
        <taxon>Paraneoptera</taxon>
        <taxon>Psocodea</taxon>
        <taxon>Troctomorpha</taxon>
        <taxon>Phthiraptera</taxon>
        <taxon>Anoplura</taxon>
        <taxon>Pediculidae</taxon>
        <taxon>Pediculus</taxon>
    </lineage>
</organism>
<sequence>MKVWPLVFLFMLDASLYQPVESHGRLIEPPSRATMWRYGFNTPPNYNDHELYCGGYTRQWQSNGGKCGICGDAWDLPKPRPHEAGGKYGNGIIVRKYKMGSKINIRVELTANHKGYFEFRLCPNNAPHKVGTQECLDLNVLKLAKKNNGATYGDEPVMVHETRYYPPAGSKVFEMKYDLPDNLTCSQCILQWKYIAGNNWGMCTNGTGQVGCGPQEEFRACADVAIIDSSGEADETPYIPNEIDDTEVSTETDTGEKPEGEDYSGWWFLLIVIIVATLFLVLVTFLFVYFYFYKKEKVKEWWEQKQLPVFHSTPKKSQFWKNFKEGNNRLAFWKTNDDDDPKKVNEKPKNYVIPQPVPPPRTKRNNNKSTEEQPET</sequence>
<dbReference type="Pfam" id="PF03067">
    <property type="entry name" value="LPMO_10"/>
    <property type="match status" value="1"/>
</dbReference>
<keyword evidence="2" id="KW-0472">Membrane</keyword>
<keyword evidence="2" id="KW-1133">Transmembrane helix</keyword>
<accession>E0W0W6</accession>
<reference evidence="5" key="2">
    <citation type="submission" date="2007-04" db="EMBL/GenBank/DDBJ databases">
        <title>The genome of the human body louse.</title>
        <authorList>
            <consortium name="The Human Body Louse Genome Consortium"/>
            <person name="Kirkness E."/>
            <person name="Walenz B."/>
            <person name="Hass B."/>
            <person name="Bruggner R."/>
            <person name="Strausberg R."/>
        </authorList>
    </citation>
    <scope>NUCLEOTIDE SEQUENCE</scope>
    <source>
        <strain evidence="5">USDA</strain>
    </source>
</reference>
<feature type="chain" id="PRO_5014570268" description="Chitin-binding type-4 domain-containing protein" evidence="3">
    <location>
        <begin position="23"/>
        <end position="376"/>
    </location>
</feature>
<reference evidence="5" key="1">
    <citation type="submission" date="2007-04" db="EMBL/GenBank/DDBJ databases">
        <title>Annotation of Pediculus humanus corporis strain USDA.</title>
        <authorList>
            <person name="Kirkness E."/>
            <person name="Hannick L."/>
            <person name="Hass B."/>
            <person name="Bruggner R."/>
            <person name="Lawson D."/>
            <person name="Bidwell S."/>
            <person name="Joardar V."/>
            <person name="Caler E."/>
            <person name="Walenz B."/>
            <person name="Inman J."/>
            <person name="Schobel S."/>
            <person name="Galinsky K."/>
            <person name="Amedeo P."/>
            <person name="Strausberg R."/>
        </authorList>
    </citation>
    <scope>NUCLEOTIDE SEQUENCE</scope>
    <source>
        <strain evidence="5">USDA</strain>
    </source>
</reference>
<reference evidence="6" key="3">
    <citation type="submission" date="2021-02" db="UniProtKB">
        <authorList>
            <consortium name="EnsemblMetazoa"/>
        </authorList>
    </citation>
    <scope>IDENTIFICATION</scope>
    <source>
        <strain evidence="6">USDA</strain>
    </source>
</reference>
<dbReference type="STRING" id="121224.E0W0W6"/>
<dbReference type="PANTHER" id="PTHR21113">
    <property type="entry name" value="AGAP001705-PA"/>
    <property type="match status" value="1"/>
</dbReference>
<evidence type="ECO:0000256" key="2">
    <source>
        <dbReference type="SAM" id="Phobius"/>
    </source>
</evidence>
<feature type="region of interest" description="Disordered" evidence="1">
    <location>
        <begin position="334"/>
        <end position="376"/>
    </location>
</feature>
<feature type="domain" description="Chitin-binding type-4" evidence="4">
    <location>
        <begin position="23"/>
        <end position="224"/>
    </location>
</feature>
<evidence type="ECO:0000313" key="5">
    <source>
        <dbReference type="EMBL" id="EEB19272.1"/>
    </source>
</evidence>
<dbReference type="eggNOG" id="ENOG502QUV5">
    <property type="taxonomic scope" value="Eukaryota"/>
</dbReference>
<dbReference type="OrthoDB" id="64893at2759"/>
<keyword evidence="3" id="KW-0732">Signal</keyword>
<dbReference type="AlphaFoldDB" id="E0W0W6"/>
<dbReference type="EMBL" id="AAZO01006860">
    <property type="status" value="NOT_ANNOTATED_CDS"/>
    <property type="molecule type" value="Genomic_DNA"/>
</dbReference>
<keyword evidence="7" id="KW-1185">Reference proteome</keyword>
<dbReference type="EnsemblMetazoa" id="PHUM564580-RA">
    <property type="protein sequence ID" value="PHUM564580-PA"/>
    <property type="gene ID" value="PHUM564580"/>
</dbReference>
<dbReference type="VEuPathDB" id="VectorBase:PHUM564580"/>
<dbReference type="KEGG" id="phu:Phum_PHUM564580"/>
<proteinExistence type="predicted"/>
<keyword evidence="2" id="KW-0812">Transmembrane</keyword>
<evidence type="ECO:0000256" key="3">
    <source>
        <dbReference type="SAM" id="SignalP"/>
    </source>
</evidence>
<dbReference type="PANTHER" id="PTHR21113:SF4">
    <property type="entry name" value="CHITIN-BINDING TYPE-4 DOMAIN-CONTAINING PROTEIN"/>
    <property type="match status" value="1"/>
</dbReference>